<keyword evidence="1" id="KW-1133">Transmembrane helix</keyword>
<reference evidence="2" key="1">
    <citation type="submission" date="2023-06" db="EMBL/GenBank/DDBJ databases">
        <authorList>
            <person name="Kurt Z."/>
        </authorList>
    </citation>
    <scope>NUCLEOTIDE SEQUENCE</scope>
</reference>
<protein>
    <submittedName>
        <fullName evidence="3">Hypothetical_protein</fullName>
    </submittedName>
</protein>
<feature type="transmembrane region" description="Helical" evidence="1">
    <location>
        <begin position="63"/>
        <end position="81"/>
    </location>
</feature>
<organism evidence="2">
    <name type="scientific">Hexamita inflata</name>
    <dbReference type="NCBI Taxonomy" id="28002"/>
    <lineage>
        <taxon>Eukaryota</taxon>
        <taxon>Metamonada</taxon>
        <taxon>Diplomonadida</taxon>
        <taxon>Hexamitidae</taxon>
        <taxon>Hexamitinae</taxon>
        <taxon>Hexamita</taxon>
    </lineage>
</organism>
<dbReference type="AlphaFoldDB" id="A0AA86QGW8"/>
<proteinExistence type="predicted"/>
<dbReference type="EMBL" id="CAXDID020000061">
    <property type="protein sequence ID" value="CAL6010413.1"/>
    <property type="molecule type" value="Genomic_DNA"/>
</dbReference>
<evidence type="ECO:0000313" key="4">
    <source>
        <dbReference type="Proteomes" id="UP001642409"/>
    </source>
</evidence>
<evidence type="ECO:0000313" key="3">
    <source>
        <dbReference type="EMBL" id="CAL6010413.1"/>
    </source>
</evidence>
<comment type="caution">
    <text evidence="2">The sequence shown here is derived from an EMBL/GenBank/DDBJ whole genome shotgun (WGS) entry which is preliminary data.</text>
</comment>
<evidence type="ECO:0000313" key="2">
    <source>
        <dbReference type="EMBL" id="CAI9958545.1"/>
    </source>
</evidence>
<dbReference type="Proteomes" id="UP001642409">
    <property type="component" value="Unassembled WGS sequence"/>
</dbReference>
<dbReference type="EMBL" id="CATOUU010000906">
    <property type="protein sequence ID" value="CAI9958545.1"/>
    <property type="molecule type" value="Genomic_DNA"/>
</dbReference>
<reference evidence="3 4" key="2">
    <citation type="submission" date="2024-07" db="EMBL/GenBank/DDBJ databases">
        <authorList>
            <person name="Akdeniz Z."/>
        </authorList>
    </citation>
    <scope>NUCLEOTIDE SEQUENCE [LARGE SCALE GENOMIC DNA]</scope>
</reference>
<keyword evidence="1" id="KW-0812">Transmembrane</keyword>
<sequence>MDMTVWTTHATKISTPITAAWMTTWLYSKWNSSAVMMTSFASPNTQQLSSLKSLHCSRHLKQYWFPLMLGLLRVMSLYLIWQSVTPVTKLGVTHSRVLDI</sequence>
<gene>
    <name evidence="3" type="ORF">HINF_LOCUS22074</name>
    <name evidence="2" type="ORF">HINF_LOCUS46190</name>
</gene>
<evidence type="ECO:0000256" key="1">
    <source>
        <dbReference type="SAM" id="Phobius"/>
    </source>
</evidence>
<keyword evidence="1" id="KW-0472">Membrane</keyword>
<accession>A0AA86QGW8</accession>
<keyword evidence="4" id="KW-1185">Reference proteome</keyword>
<name>A0AA86QGW8_9EUKA</name>